<keyword evidence="9" id="KW-1185">Reference proteome</keyword>
<dbReference type="RefSeq" id="XP_058303065.1">
    <property type="nucleotide sequence ID" value="XM_058456166.1"/>
</dbReference>
<dbReference type="InterPro" id="IPR020846">
    <property type="entry name" value="MFS_dom"/>
</dbReference>
<accession>A0A9W9J8B1</accession>
<feature type="transmembrane region" description="Helical" evidence="6">
    <location>
        <begin position="381"/>
        <end position="400"/>
    </location>
</feature>
<reference evidence="8" key="2">
    <citation type="journal article" date="2023" name="IMA Fungus">
        <title>Comparative genomic study of the Penicillium genus elucidates a diverse pangenome and 15 lateral gene transfer events.</title>
        <authorList>
            <person name="Petersen C."/>
            <person name="Sorensen T."/>
            <person name="Nielsen M.R."/>
            <person name="Sondergaard T.E."/>
            <person name="Sorensen J.L."/>
            <person name="Fitzpatrick D.A."/>
            <person name="Frisvad J.C."/>
            <person name="Nielsen K.L."/>
        </authorList>
    </citation>
    <scope>NUCLEOTIDE SEQUENCE</scope>
    <source>
        <strain evidence="8">IBT 15544</strain>
    </source>
</reference>
<evidence type="ECO:0000259" key="7">
    <source>
        <dbReference type="PROSITE" id="PS50850"/>
    </source>
</evidence>
<name>A0A9W9J8B1_9EURO</name>
<keyword evidence="3 6" id="KW-0812">Transmembrane</keyword>
<dbReference type="SUPFAM" id="SSF103473">
    <property type="entry name" value="MFS general substrate transporter"/>
    <property type="match status" value="1"/>
</dbReference>
<evidence type="ECO:0000256" key="2">
    <source>
        <dbReference type="ARBA" id="ARBA00010992"/>
    </source>
</evidence>
<reference evidence="8" key="1">
    <citation type="submission" date="2022-12" db="EMBL/GenBank/DDBJ databases">
        <authorList>
            <person name="Petersen C."/>
        </authorList>
    </citation>
    <scope>NUCLEOTIDE SEQUENCE</scope>
    <source>
        <strain evidence="8">IBT 15544</strain>
    </source>
</reference>
<dbReference type="GeneID" id="83183467"/>
<dbReference type="PROSITE" id="PS00216">
    <property type="entry name" value="SUGAR_TRANSPORT_1"/>
    <property type="match status" value="1"/>
</dbReference>
<dbReference type="InterPro" id="IPR036259">
    <property type="entry name" value="MFS_trans_sf"/>
</dbReference>
<evidence type="ECO:0000313" key="9">
    <source>
        <dbReference type="Proteomes" id="UP001150904"/>
    </source>
</evidence>
<dbReference type="InterPro" id="IPR005828">
    <property type="entry name" value="MFS_sugar_transport-like"/>
</dbReference>
<feature type="transmembrane region" description="Helical" evidence="6">
    <location>
        <begin position="28"/>
        <end position="51"/>
    </location>
</feature>
<feature type="transmembrane region" description="Helical" evidence="6">
    <location>
        <begin position="83"/>
        <end position="105"/>
    </location>
</feature>
<dbReference type="PANTHER" id="PTHR48022">
    <property type="entry name" value="PLASTIDIC GLUCOSE TRANSPORTER 4"/>
    <property type="match status" value="1"/>
</dbReference>
<evidence type="ECO:0000256" key="4">
    <source>
        <dbReference type="ARBA" id="ARBA00022989"/>
    </source>
</evidence>
<dbReference type="InterPro" id="IPR005829">
    <property type="entry name" value="Sugar_transporter_CS"/>
</dbReference>
<evidence type="ECO:0000313" key="8">
    <source>
        <dbReference type="EMBL" id="KAJ5190125.1"/>
    </source>
</evidence>
<feature type="transmembrane region" description="Helical" evidence="6">
    <location>
        <begin position="231"/>
        <end position="254"/>
    </location>
</feature>
<dbReference type="AlphaFoldDB" id="A0A9W9J8B1"/>
<dbReference type="Proteomes" id="UP001150904">
    <property type="component" value="Unassembled WGS sequence"/>
</dbReference>
<feature type="transmembrane region" description="Helical" evidence="6">
    <location>
        <begin position="310"/>
        <end position="330"/>
    </location>
</feature>
<feature type="transmembrane region" description="Helical" evidence="6">
    <location>
        <begin position="117"/>
        <end position="140"/>
    </location>
</feature>
<protein>
    <recommendedName>
        <fullName evidence="7">Major facilitator superfamily (MFS) profile domain-containing protein</fullName>
    </recommendedName>
</protein>
<dbReference type="Gene3D" id="1.20.1250.20">
    <property type="entry name" value="MFS general substrate transporter like domains"/>
    <property type="match status" value="2"/>
</dbReference>
<organism evidence="8 9">
    <name type="scientific">Penicillium cinerascens</name>
    <dbReference type="NCBI Taxonomy" id="70096"/>
    <lineage>
        <taxon>Eukaryota</taxon>
        <taxon>Fungi</taxon>
        <taxon>Dikarya</taxon>
        <taxon>Ascomycota</taxon>
        <taxon>Pezizomycotina</taxon>
        <taxon>Eurotiomycetes</taxon>
        <taxon>Eurotiomycetidae</taxon>
        <taxon>Eurotiales</taxon>
        <taxon>Aspergillaceae</taxon>
        <taxon>Penicillium</taxon>
    </lineage>
</organism>
<proteinExistence type="inferred from homology"/>
<dbReference type="InterPro" id="IPR050360">
    <property type="entry name" value="MFS_Sugar_Transporters"/>
</dbReference>
<feature type="transmembrane region" description="Helical" evidence="6">
    <location>
        <begin position="351"/>
        <end position="369"/>
    </location>
</feature>
<dbReference type="OrthoDB" id="6133115at2759"/>
<keyword evidence="5 6" id="KW-0472">Membrane</keyword>
<evidence type="ECO:0000256" key="1">
    <source>
        <dbReference type="ARBA" id="ARBA00004141"/>
    </source>
</evidence>
<feature type="transmembrane region" description="Helical" evidence="6">
    <location>
        <begin position="58"/>
        <end position="77"/>
    </location>
</feature>
<keyword evidence="4 6" id="KW-1133">Transmembrane helix</keyword>
<comment type="subcellular location">
    <subcellularLocation>
        <location evidence="1">Membrane</location>
        <topology evidence="1">Multi-pass membrane protein</topology>
    </subcellularLocation>
</comment>
<dbReference type="EMBL" id="JAPQKR010000016">
    <property type="protein sequence ID" value="KAJ5190125.1"/>
    <property type="molecule type" value="Genomic_DNA"/>
</dbReference>
<dbReference type="PANTHER" id="PTHR48022:SF3">
    <property type="entry name" value="HEXOSE TRANSPORTER PROTEIN (AFU_ORTHOLOGUE AFUA_8G04480)-RELATED"/>
    <property type="match status" value="1"/>
</dbReference>
<comment type="caution">
    <text evidence="8">The sequence shown here is derived from an EMBL/GenBank/DDBJ whole genome shotgun (WGS) entry which is preliminary data.</text>
</comment>
<dbReference type="GO" id="GO:0016020">
    <property type="term" value="C:membrane"/>
    <property type="evidence" value="ECO:0007669"/>
    <property type="project" value="UniProtKB-SubCell"/>
</dbReference>
<sequence>MGFDSSMMNGLQGLDTWMNYFGNPSGTWLGLLNAVMFLGGVLLAFPTAWLSDKIGRRYTIVIGIVILTIGAAIQGASQNIATFIVARFIVGMGVEIVLVPAPVLITEIAYPAHRAKVTGLFQTCFYVGSIASSWITFGTFSLASTWSWRILHHASLLGIFFVPESPRWLVSKNKLDEARAFLIKYHAGGDSSHPLVHHEMALITAHIQSDTEIERMGWSVMWNTAADKKRTAIAGFAAIISQWSGNGIITYYLAMVLETVGIQDSFYEDSYQWHPSDLQSLRCHDPGLSASTGSVAVLSAVYLETTNTEAIGRTVIAFIFIYFSFMISASPRSHLVTYPAEILPFHARQKGIAFTNMCNTIALTFNTFVNPIALEAISWKYYLVYVGLLVVMSLIVYLFFAETKGLSLEGNIRSLRRSCHNHIMVSTTPHVGRGGRNPRWARQYQR</sequence>
<gene>
    <name evidence="8" type="ORF">N7498_009110</name>
</gene>
<evidence type="ECO:0000256" key="6">
    <source>
        <dbReference type="SAM" id="Phobius"/>
    </source>
</evidence>
<dbReference type="GO" id="GO:0005351">
    <property type="term" value="F:carbohydrate:proton symporter activity"/>
    <property type="evidence" value="ECO:0007669"/>
    <property type="project" value="TreeGrafter"/>
</dbReference>
<dbReference type="Pfam" id="PF00083">
    <property type="entry name" value="Sugar_tr"/>
    <property type="match status" value="2"/>
</dbReference>
<evidence type="ECO:0000256" key="5">
    <source>
        <dbReference type="ARBA" id="ARBA00023136"/>
    </source>
</evidence>
<evidence type="ECO:0000256" key="3">
    <source>
        <dbReference type="ARBA" id="ARBA00022692"/>
    </source>
</evidence>
<feature type="domain" description="Major facilitator superfamily (MFS) profile" evidence="7">
    <location>
        <begin position="1"/>
        <end position="404"/>
    </location>
</feature>
<dbReference type="PROSITE" id="PS50850">
    <property type="entry name" value="MFS"/>
    <property type="match status" value="1"/>
</dbReference>
<comment type="similarity">
    <text evidence="2">Belongs to the major facilitator superfamily. Sugar transporter (TC 2.A.1.1) family.</text>
</comment>